<evidence type="ECO:0000259" key="5">
    <source>
        <dbReference type="PROSITE" id="PS50931"/>
    </source>
</evidence>
<gene>
    <name evidence="6" type="ORF">MNBD_GAMMA09-3800</name>
</gene>
<dbReference type="PANTHER" id="PTHR30537">
    <property type="entry name" value="HTH-TYPE TRANSCRIPTIONAL REGULATOR"/>
    <property type="match status" value="1"/>
</dbReference>
<evidence type="ECO:0000256" key="3">
    <source>
        <dbReference type="ARBA" id="ARBA00023125"/>
    </source>
</evidence>
<evidence type="ECO:0000313" key="6">
    <source>
        <dbReference type="EMBL" id="VAW62618.1"/>
    </source>
</evidence>
<dbReference type="InterPro" id="IPR005119">
    <property type="entry name" value="LysR_subst-bd"/>
</dbReference>
<dbReference type="PROSITE" id="PS50931">
    <property type="entry name" value="HTH_LYSR"/>
    <property type="match status" value="1"/>
</dbReference>
<evidence type="ECO:0000256" key="2">
    <source>
        <dbReference type="ARBA" id="ARBA00023015"/>
    </source>
</evidence>
<dbReference type="SUPFAM" id="SSF53850">
    <property type="entry name" value="Periplasmic binding protein-like II"/>
    <property type="match status" value="1"/>
</dbReference>
<sequence length="297" mass="33532">MDRLGAMRIFVRIVKAGNFSAVARELNTTQPTISKKITRLENELGVKLLRRSSREQELTEAGQVYFQRCQRILDEIDETESIVRHQTIAPQGTLRITAPVDFSHSILAPLLKDFLQLYTDIHVDLILDNREIDLVAEGVDVAIRVGELKDSSLFAKPVAESFFCMVASPEYLKQYGTPSRPEDLIKHNCITYSLLRVWDIVKNEKPGTVSVTGNMRCNNGDMILESALIGAGLAILPYWLVYEKLKAGSLKQIMQEAMPDAVPVSTVYLDKKYLPLKVQSFIDFFTTWAKVHPAFNL</sequence>
<comment type="similarity">
    <text evidence="1">Belongs to the LysR transcriptional regulatory family.</text>
</comment>
<dbReference type="InterPro" id="IPR036390">
    <property type="entry name" value="WH_DNA-bd_sf"/>
</dbReference>
<dbReference type="GO" id="GO:0003677">
    <property type="term" value="F:DNA binding"/>
    <property type="evidence" value="ECO:0007669"/>
    <property type="project" value="UniProtKB-KW"/>
</dbReference>
<dbReference type="Pfam" id="PF00126">
    <property type="entry name" value="HTH_1"/>
    <property type="match status" value="1"/>
</dbReference>
<dbReference type="GO" id="GO:0003700">
    <property type="term" value="F:DNA-binding transcription factor activity"/>
    <property type="evidence" value="ECO:0007669"/>
    <property type="project" value="InterPro"/>
</dbReference>
<dbReference type="FunFam" id="1.10.10.10:FF:000001">
    <property type="entry name" value="LysR family transcriptional regulator"/>
    <property type="match status" value="1"/>
</dbReference>
<dbReference type="InterPro" id="IPR036388">
    <property type="entry name" value="WH-like_DNA-bd_sf"/>
</dbReference>
<dbReference type="EMBL" id="UOFI01000023">
    <property type="protein sequence ID" value="VAW62618.1"/>
    <property type="molecule type" value="Genomic_DNA"/>
</dbReference>
<dbReference type="Pfam" id="PF03466">
    <property type="entry name" value="LysR_substrate"/>
    <property type="match status" value="1"/>
</dbReference>
<keyword evidence="2" id="KW-0805">Transcription regulation</keyword>
<keyword evidence="4" id="KW-0804">Transcription</keyword>
<dbReference type="SUPFAM" id="SSF46785">
    <property type="entry name" value="Winged helix' DNA-binding domain"/>
    <property type="match status" value="1"/>
</dbReference>
<evidence type="ECO:0000256" key="1">
    <source>
        <dbReference type="ARBA" id="ARBA00009437"/>
    </source>
</evidence>
<dbReference type="FunFam" id="3.40.190.290:FF:000001">
    <property type="entry name" value="Transcriptional regulator, LysR family"/>
    <property type="match status" value="1"/>
</dbReference>
<dbReference type="InterPro" id="IPR058163">
    <property type="entry name" value="LysR-type_TF_proteobact-type"/>
</dbReference>
<keyword evidence="3" id="KW-0238">DNA-binding</keyword>
<organism evidence="6">
    <name type="scientific">hydrothermal vent metagenome</name>
    <dbReference type="NCBI Taxonomy" id="652676"/>
    <lineage>
        <taxon>unclassified sequences</taxon>
        <taxon>metagenomes</taxon>
        <taxon>ecological metagenomes</taxon>
    </lineage>
</organism>
<dbReference type="Gene3D" id="3.40.190.290">
    <property type="match status" value="1"/>
</dbReference>
<feature type="domain" description="HTH lysR-type" evidence="5">
    <location>
        <begin position="1"/>
        <end position="59"/>
    </location>
</feature>
<reference evidence="6" key="1">
    <citation type="submission" date="2018-06" db="EMBL/GenBank/DDBJ databases">
        <authorList>
            <person name="Zhirakovskaya E."/>
        </authorList>
    </citation>
    <scope>NUCLEOTIDE SEQUENCE</scope>
</reference>
<evidence type="ECO:0000256" key="4">
    <source>
        <dbReference type="ARBA" id="ARBA00023163"/>
    </source>
</evidence>
<proteinExistence type="inferred from homology"/>
<dbReference type="InterPro" id="IPR000847">
    <property type="entry name" value="LysR_HTH_N"/>
</dbReference>
<name>A0A3B0X2X0_9ZZZZ</name>
<dbReference type="AlphaFoldDB" id="A0A3B0X2X0"/>
<accession>A0A3B0X2X0</accession>
<dbReference type="PANTHER" id="PTHR30537:SF5">
    <property type="entry name" value="HTH-TYPE TRANSCRIPTIONAL ACTIVATOR TTDR-RELATED"/>
    <property type="match status" value="1"/>
</dbReference>
<protein>
    <submittedName>
        <fullName evidence="6">Transcriptional regulator, LysR family</fullName>
    </submittedName>
</protein>
<dbReference type="Gene3D" id="1.10.10.10">
    <property type="entry name" value="Winged helix-like DNA-binding domain superfamily/Winged helix DNA-binding domain"/>
    <property type="match status" value="1"/>
</dbReference>
<dbReference type="CDD" id="cd08422">
    <property type="entry name" value="PBP2_CrgA_like"/>
    <property type="match status" value="1"/>
</dbReference>
<dbReference type="PRINTS" id="PR00039">
    <property type="entry name" value="HTHLYSR"/>
</dbReference>